<feature type="transmembrane region" description="Helical" evidence="1">
    <location>
        <begin position="132"/>
        <end position="150"/>
    </location>
</feature>
<reference evidence="2 3" key="1">
    <citation type="submission" date="2020-08" db="EMBL/GenBank/DDBJ databases">
        <title>Genomic Encyclopedia of Type Strains, Phase III (KMG-III): the genomes of soil and plant-associated and newly described type strains.</title>
        <authorList>
            <person name="Whitman W."/>
        </authorList>
    </citation>
    <scope>NUCLEOTIDE SEQUENCE [LARGE SCALE GENOMIC DNA]</scope>
    <source>
        <strain evidence="2 3">CECT 8840</strain>
    </source>
</reference>
<keyword evidence="1" id="KW-1133">Transmembrane helix</keyword>
<feature type="transmembrane region" description="Helical" evidence="1">
    <location>
        <begin position="162"/>
        <end position="179"/>
    </location>
</feature>
<comment type="caution">
    <text evidence="2">The sequence shown here is derived from an EMBL/GenBank/DDBJ whole genome shotgun (WGS) entry which is preliminary data.</text>
</comment>
<organism evidence="2 3">
    <name type="scientific">Streptosporangium saharense</name>
    <dbReference type="NCBI Taxonomy" id="1706840"/>
    <lineage>
        <taxon>Bacteria</taxon>
        <taxon>Bacillati</taxon>
        <taxon>Actinomycetota</taxon>
        <taxon>Actinomycetes</taxon>
        <taxon>Streptosporangiales</taxon>
        <taxon>Streptosporangiaceae</taxon>
        <taxon>Streptosporangium</taxon>
    </lineage>
</organism>
<dbReference type="EMBL" id="JACHJP010000001">
    <property type="protein sequence ID" value="MBB4914223.1"/>
    <property type="molecule type" value="Genomic_DNA"/>
</dbReference>
<feature type="transmembrane region" description="Helical" evidence="1">
    <location>
        <begin position="215"/>
        <end position="232"/>
    </location>
</feature>
<dbReference type="Proteomes" id="UP000552644">
    <property type="component" value="Unassembled WGS sequence"/>
</dbReference>
<gene>
    <name evidence="2" type="ORF">FHS44_001295</name>
</gene>
<protein>
    <recommendedName>
        <fullName evidence="4">DUF998 domain-containing protein</fullName>
    </recommendedName>
</protein>
<name>A0A7W7QIL1_9ACTN</name>
<feature type="transmembrane region" description="Helical" evidence="1">
    <location>
        <begin position="41"/>
        <end position="59"/>
    </location>
</feature>
<keyword evidence="1" id="KW-0472">Membrane</keyword>
<feature type="transmembrane region" description="Helical" evidence="1">
    <location>
        <begin position="191"/>
        <end position="209"/>
    </location>
</feature>
<evidence type="ECO:0008006" key="4">
    <source>
        <dbReference type="Google" id="ProtNLM"/>
    </source>
</evidence>
<dbReference type="RefSeq" id="WP_184712907.1">
    <property type="nucleotide sequence ID" value="NZ_JACHJP010000001.1"/>
</dbReference>
<proteinExistence type="predicted"/>
<dbReference type="AlphaFoldDB" id="A0A7W7QIL1"/>
<evidence type="ECO:0000256" key="1">
    <source>
        <dbReference type="SAM" id="Phobius"/>
    </source>
</evidence>
<keyword evidence="3" id="KW-1185">Reference proteome</keyword>
<evidence type="ECO:0000313" key="3">
    <source>
        <dbReference type="Proteomes" id="UP000552644"/>
    </source>
</evidence>
<accession>A0A7W7QIL1</accession>
<feature type="transmembrane region" description="Helical" evidence="1">
    <location>
        <begin position="102"/>
        <end position="120"/>
    </location>
</feature>
<sequence length="258" mass="28234">MGLYLVAVVVAVVVAWTAGDLGVLWRLTVFMEVEEVTVVTWPNVISLVLAGAVWAWALWQGLRGPLAGPSPALDRDERRLRLALYATAATWPLYFLAPSWTWWMAVLDATLMVAVVWSFRPVLTRNFKAVDYLWTLGVVGYGGAIVAETLDFFGPGAPGEIEAIYGLATLVWVMLVLRAQRMDGRWRLTTVLYGVAALLLPALLPLVRLFTDGEAVYGVLAVAEAVNMVWLIRSAHDLADPRPTADPANLLTVSEESA</sequence>
<evidence type="ECO:0000313" key="2">
    <source>
        <dbReference type="EMBL" id="MBB4914223.1"/>
    </source>
</evidence>
<keyword evidence="1" id="KW-0812">Transmembrane</keyword>